<keyword evidence="2" id="KW-1185">Reference proteome</keyword>
<dbReference type="EMBL" id="ML996365">
    <property type="protein sequence ID" value="KAF2726989.1"/>
    <property type="molecule type" value="Genomic_DNA"/>
</dbReference>
<accession>A0A9P4UUB3</accession>
<gene>
    <name evidence="1" type="ORF">EJ04DRAFT_596343</name>
</gene>
<comment type="caution">
    <text evidence="1">The sequence shown here is derived from an EMBL/GenBank/DDBJ whole genome shotgun (WGS) entry which is preliminary data.</text>
</comment>
<dbReference type="Proteomes" id="UP000799444">
    <property type="component" value="Unassembled WGS sequence"/>
</dbReference>
<dbReference type="OrthoDB" id="5351220at2759"/>
<proteinExistence type="predicted"/>
<sequence length="458" mass="51266">MYIDTRVPYRLGTAKLAPLPNEWDLVNDCFPPKVQEAMAIARKHLKDEPIAMLYIRRRGEERNTALILSSYAPALENKWRKAIKELYECFEHEEGLIAEIVDYHVHNPPLPKSITTAEVDLHQVAALFDDHEWMTVDVLRWYSPVRQETWPTIVITARDIGKDSWWSTKIPAVKQYVKDYGLDLDVVLLFMDKLLPGACGHAEGQNGLWESVCRGLYYYTAIGDSVGIQNMDGSESLGCRVLVEDGRQFGVIACRNFRRGLESTQTGLIGLNVQSPSSYDDCVVKKNQADNQKSEKLEISNLGKISAVSSSGSWLTDWGIYEMHRLDTIRRAPEVWARVKNGKTYQVKKFGRSTGLQKGTINAPSSIINSKHIEYAHMQGACTMASARCIVSKDMPFCLPGDYGACVQENDSGAILGLCVAYNEATKVSYMTPMATIVGEINDAVASKIKEPKETQLE</sequence>
<protein>
    <submittedName>
        <fullName evidence="1">Uncharacterized protein</fullName>
    </submittedName>
</protein>
<dbReference type="AlphaFoldDB" id="A0A9P4UUB3"/>
<evidence type="ECO:0000313" key="2">
    <source>
        <dbReference type="Proteomes" id="UP000799444"/>
    </source>
</evidence>
<organism evidence="1 2">
    <name type="scientific">Polyplosphaeria fusca</name>
    <dbReference type="NCBI Taxonomy" id="682080"/>
    <lineage>
        <taxon>Eukaryota</taxon>
        <taxon>Fungi</taxon>
        <taxon>Dikarya</taxon>
        <taxon>Ascomycota</taxon>
        <taxon>Pezizomycotina</taxon>
        <taxon>Dothideomycetes</taxon>
        <taxon>Pleosporomycetidae</taxon>
        <taxon>Pleosporales</taxon>
        <taxon>Tetraplosphaeriaceae</taxon>
        <taxon>Polyplosphaeria</taxon>
    </lineage>
</organism>
<reference evidence="1" key="1">
    <citation type="journal article" date="2020" name="Stud. Mycol.">
        <title>101 Dothideomycetes genomes: a test case for predicting lifestyles and emergence of pathogens.</title>
        <authorList>
            <person name="Haridas S."/>
            <person name="Albert R."/>
            <person name="Binder M."/>
            <person name="Bloem J."/>
            <person name="Labutti K."/>
            <person name="Salamov A."/>
            <person name="Andreopoulos B."/>
            <person name="Baker S."/>
            <person name="Barry K."/>
            <person name="Bills G."/>
            <person name="Bluhm B."/>
            <person name="Cannon C."/>
            <person name="Castanera R."/>
            <person name="Culley D."/>
            <person name="Daum C."/>
            <person name="Ezra D."/>
            <person name="Gonzalez J."/>
            <person name="Henrissat B."/>
            <person name="Kuo A."/>
            <person name="Liang C."/>
            <person name="Lipzen A."/>
            <person name="Lutzoni F."/>
            <person name="Magnuson J."/>
            <person name="Mondo S."/>
            <person name="Nolan M."/>
            <person name="Ohm R."/>
            <person name="Pangilinan J."/>
            <person name="Park H.-J."/>
            <person name="Ramirez L."/>
            <person name="Alfaro M."/>
            <person name="Sun H."/>
            <person name="Tritt A."/>
            <person name="Yoshinaga Y."/>
            <person name="Zwiers L.-H."/>
            <person name="Turgeon B."/>
            <person name="Goodwin S."/>
            <person name="Spatafora J."/>
            <person name="Crous P."/>
            <person name="Grigoriev I."/>
        </authorList>
    </citation>
    <scope>NUCLEOTIDE SEQUENCE</scope>
    <source>
        <strain evidence="1">CBS 125425</strain>
    </source>
</reference>
<name>A0A9P4UUB3_9PLEO</name>
<evidence type="ECO:0000313" key="1">
    <source>
        <dbReference type="EMBL" id="KAF2726989.1"/>
    </source>
</evidence>